<evidence type="ECO:0000313" key="1">
    <source>
        <dbReference type="EMBL" id="NDK38796.1"/>
    </source>
</evidence>
<name>A0ABX0ABE0_9GAMM</name>
<organism evidence="1 2">
    <name type="scientific">Pseudoxanthomonas gei</name>
    <dbReference type="NCBI Taxonomy" id="1383030"/>
    <lineage>
        <taxon>Bacteria</taxon>
        <taxon>Pseudomonadati</taxon>
        <taxon>Pseudomonadota</taxon>
        <taxon>Gammaproteobacteria</taxon>
        <taxon>Lysobacterales</taxon>
        <taxon>Lysobacteraceae</taxon>
        <taxon>Pseudoxanthomonas</taxon>
    </lineage>
</organism>
<keyword evidence="2" id="KW-1185">Reference proteome</keyword>
<sequence length="59" mass="6603">MSPYYLLETARVKLADGRRQRVPAAPAQLLLFLFLFLFLLLLLLLLLLASSLARSAGED</sequence>
<accession>A0ABX0ABE0</accession>
<gene>
    <name evidence="1" type="ORF">DT603_08085</name>
</gene>
<comment type="caution">
    <text evidence="1">The sequence shown here is derived from an EMBL/GenBank/DDBJ whole genome shotgun (WGS) entry which is preliminary data.</text>
</comment>
<dbReference type="EMBL" id="QOVG01000004">
    <property type="protein sequence ID" value="NDK38796.1"/>
    <property type="molecule type" value="Genomic_DNA"/>
</dbReference>
<reference evidence="1 2" key="1">
    <citation type="submission" date="2018-07" db="EMBL/GenBank/DDBJ databases">
        <title>Whole genome Sequencing of Pseudoxanthomonas gei KCTC 32298 (T).</title>
        <authorList>
            <person name="Kumar S."/>
            <person name="Bansal K."/>
            <person name="Kaur A."/>
            <person name="Patil P."/>
            <person name="Sharma S."/>
            <person name="Patil P.B."/>
        </authorList>
    </citation>
    <scope>NUCLEOTIDE SEQUENCE [LARGE SCALE GENOMIC DNA]</scope>
    <source>
        <strain evidence="1 2">KCTC 32298</strain>
    </source>
</reference>
<protein>
    <submittedName>
        <fullName evidence="1">Uncharacterized protein</fullName>
    </submittedName>
</protein>
<proteinExistence type="predicted"/>
<dbReference type="Proteomes" id="UP001429354">
    <property type="component" value="Unassembled WGS sequence"/>
</dbReference>
<evidence type="ECO:0000313" key="2">
    <source>
        <dbReference type="Proteomes" id="UP001429354"/>
    </source>
</evidence>